<evidence type="ECO:0000256" key="1">
    <source>
        <dbReference type="SAM" id="SignalP"/>
    </source>
</evidence>
<evidence type="ECO:0000313" key="2">
    <source>
        <dbReference type="EMBL" id="MCK8788320.1"/>
    </source>
</evidence>
<sequence>MTKTLRSALLGAGLVLGALSALPATASAQGCNTTFEVVNRGAEPVMEVHIRPTGTSGWSRDLLGRSVLGRGDRLTLTPAQGGYYDVMVRTLTGRVMVAAAQNVCRLATVTVS</sequence>
<dbReference type="AlphaFoldDB" id="A0A9X1YEN1"/>
<reference evidence="2" key="1">
    <citation type="submission" date="2022-04" db="EMBL/GenBank/DDBJ databases">
        <title>Roseomonas acroporae sp. nov., isolated from coral Acropora digitifera.</title>
        <authorList>
            <person name="Sun H."/>
        </authorList>
    </citation>
    <scope>NUCLEOTIDE SEQUENCE</scope>
    <source>
        <strain evidence="2">NAR14</strain>
    </source>
</reference>
<name>A0A9X1YEN1_9PROT</name>
<keyword evidence="3" id="KW-1185">Reference proteome</keyword>
<comment type="caution">
    <text evidence="2">The sequence shown here is derived from an EMBL/GenBank/DDBJ whole genome shotgun (WGS) entry which is preliminary data.</text>
</comment>
<dbReference type="PROSITE" id="PS51257">
    <property type="entry name" value="PROKAR_LIPOPROTEIN"/>
    <property type="match status" value="1"/>
</dbReference>
<feature type="signal peptide" evidence="1">
    <location>
        <begin position="1"/>
        <end position="28"/>
    </location>
</feature>
<feature type="chain" id="PRO_5040897320" evidence="1">
    <location>
        <begin position="29"/>
        <end position="112"/>
    </location>
</feature>
<evidence type="ECO:0000313" key="3">
    <source>
        <dbReference type="Proteomes" id="UP001139516"/>
    </source>
</evidence>
<dbReference type="Proteomes" id="UP001139516">
    <property type="component" value="Unassembled WGS sequence"/>
</dbReference>
<dbReference type="RefSeq" id="WP_248670355.1">
    <property type="nucleotide sequence ID" value="NZ_JALPRX010000297.1"/>
</dbReference>
<gene>
    <name evidence="2" type="ORF">M0638_28615</name>
</gene>
<protein>
    <submittedName>
        <fullName evidence="2">Uncharacterized protein</fullName>
    </submittedName>
</protein>
<dbReference type="EMBL" id="JALPRX010000297">
    <property type="protein sequence ID" value="MCK8788320.1"/>
    <property type="molecule type" value="Genomic_DNA"/>
</dbReference>
<keyword evidence="1" id="KW-0732">Signal</keyword>
<proteinExistence type="predicted"/>
<accession>A0A9X1YEN1</accession>
<organism evidence="2 3">
    <name type="scientific">Roseomonas acroporae</name>
    <dbReference type="NCBI Taxonomy" id="2937791"/>
    <lineage>
        <taxon>Bacteria</taxon>
        <taxon>Pseudomonadati</taxon>
        <taxon>Pseudomonadota</taxon>
        <taxon>Alphaproteobacteria</taxon>
        <taxon>Acetobacterales</taxon>
        <taxon>Roseomonadaceae</taxon>
        <taxon>Roseomonas</taxon>
    </lineage>
</organism>